<dbReference type="Proteomes" id="UP001222770">
    <property type="component" value="Unassembled WGS sequence"/>
</dbReference>
<keyword evidence="3" id="KW-0645">Protease</keyword>
<proteinExistence type="predicted"/>
<dbReference type="InterPro" id="IPR001940">
    <property type="entry name" value="Peptidase_S1C"/>
</dbReference>
<dbReference type="Gene3D" id="2.40.10.10">
    <property type="entry name" value="Trypsin-like serine proteases"/>
    <property type="match status" value="2"/>
</dbReference>
<comment type="caution">
    <text evidence="3">The sequence shown here is derived from an EMBL/GenBank/DDBJ whole genome shotgun (WGS) entry which is preliminary data.</text>
</comment>
<sequence length="517" mass="53582">MTAFRLLLALLTLFIAAPALADPADIAAASRGVVRVVLIESDGQVARLVGHGTGFAVGPNLVVTNAHVVEDLRGNSALVAGVVPPEGRGGFPARIVAFSPGNDLALLEVGNGARLPALSLFPGAVTDGEEVAAVGYPGNVDLAQGLGMDEMVSPQAAVKTRGYVSAGRTSRQYDTILHTAPIGAGNSGGPLLDACGRVIGVNSFGTISDNGTDSSFYFAISMRELASFLKQAGVSAHLSALPCTSIADLDRADATRAAGDQARMAAEAQARLAAKEKKAESARREAELAVLSERDNGMALAALLLVGALAAGGYAFLSAQRAHQRHLKIAGGAAGVLLLGAILVWLLRPGLDSIDERAKDILAEPAPESSASAEPVADAATNGAGKMICVLDPQRSRVTVSDITDVPLDWRADGCVNGRTQYGLAQDGWSRVLVPNGEDTISVTHYDPASRSYTVERFLMGLEAMEQARGERAKITVPACGSGEAMARQFGAAQQTIKALLPAEPNERMRYSCQAAP</sequence>
<evidence type="ECO:0000256" key="2">
    <source>
        <dbReference type="SAM" id="SignalP"/>
    </source>
</evidence>
<dbReference type="PRINTS" id="PR00834">
    <property type="entry name" value="PROTEASES2C"/>
</dbReference>
<dbReference type="PANTHER" id="PTHR43019">
    <property type="entry name" value="SERINE ENDOPROTEASE DEGS"/>
    <property type="match status" value="1"/>
</dbReference>
<feature type="transmembrane region" description="Helical" evidence="1">
    <location>
        <begin position="298"/>
        <end position="317"/>
    </location>
</feature>
<dbReference type="PANTHER" id="PTHR43019:SF23">
    <property type="entry name" value="PROTEASE DO-LIKE 5, CHLOROPLASTIC"/>
    <property type="match status" value="1"/>
</dbReference>
<dbReference type="InterPro" id="IPR043504">
    <property type="entry name" value="Peptidase_S1_PA_chymotrypsin"/>
</dbReference>
<dbReference type="RefSeq" id="WP_277275474.1">
    <property type="nucleotide sequence ID" value="NZ_JAROCY010000003.1"/>
</dbReference>
<keyword evidence="1" id="KW-0472">Membrane</keyword>
<feature type="signal peptide" evidence="2">
    <location>
        <begin position="1"/>
        <end position="21"/>
    </location>
</feature>
<name>A0ABT6CET3_9SPHN</name>
<keyword evidence="1" id="KW-1133">Transmembrane helix</keyword>
<dbReference type="GO" id="GO:0008233">
    <property type="term" value="F:peptidase activity"/>
    <property type="evidence" value="ECO:0007669"/>
    <property type="project" value="UniProtKB-KW"/>
</dbReference>
<protein>
    <submittedName>
        <fullName evidence="3">Serine protease</fullName>
    </submittedName>
</protein>
<dbReference type="Pfam" id="PF13365">
    <property type="entry name" value="Trypsin_2"/>
    <property type="match status" value="1"/>
</dbReference>
<reference evidence="3 4" key="1">
    <citation type="submission" date="2023-03" db="EMBL/GenBank/DDBJ databases">
        <title>Novosphingobium cyanobacteriorum sp. nov., isolated from a eutrophic reservoir during the Microcystis bloom period.</title>
        <authorList>
            <person name="Kang M."/>
            <person name="Le V."/>
            <person name="Ko S.-R."/>
            <person name="Lee S.-A."/>
            <person name="Ahn C.-Y."/>
        </authorList>
    </citation>
    <scope>NUCLEOTIDE SEQUENCE [LARGE SCALE GENOMIC DNA]</scope>
    <source>
        <strain evidence="3 4">HBC54</strain>
    </source>
</reference>
<keyword evidence="3" id="KW-0378">Hydrolase</keyword>
<accession>A0ABT6CET3</accession>
<keyword evidence="2" id="KW-0732">Signal</keyword>
<gene>
    <name evidence="3" type="ORF">POM99_03785</name>
</gene>
<dbReference type="EMBL" id="JAROCY010000003">
    <property type="protein sequence ID" value="MDF8332311.1"/>
    <property type="molecule type" value="Genomic_DNA"/>
</dbReference>
<feature type="chain" id="PRO_5045489611" evidence="2">
    <location>
        <begin position="22"/>
        <end position="517"/>
    </location>
</feature>
<feature type="transmembrane region" description="Helical" evidence="1">
    <location>
        <begin position="329"/>
        <end position="347"/>
    </location>
</feature>
<evidence type="ECO:0000313" key="3">
    <source>
        <dbReference type="EMBL" id="MDF8332311.1"/>
    </source>
</evidence>
<keyword evidence="1" id="KW-0812">Transmembrane</keyword>
<dbReference type="GO" id="GO:0006508">
    <property type="term" value="P:proteolysis"/>
    <property type="evidence" value="ECO:0007669"/>
    <property type="project" value="UniProtKB-KW"/>
</dbReference>
<evidence type="ECO:0000313" key="4">
    <source>
        <dbReference type="Proteomes" id="UP001222770"/>
    </source>
</evidence>
<evidence type="ECO:0000256" key="1">
    <source>
        <dbReference type="SAM" id="Phobius"/>
    </source>
</evidence>
<organism evidence="3 4">
    <name type="scientific">Novosphingobium cyanobacteriorum</name>
    <dbReference type="NCBI Taxonomy" id="3024215"/>
    <lineage>
        <taxon>Bacteria</taxon>
        <taxon>Pseudomonadati</taxon>
        <taxon>Pseudomonadota</taxon>
        <taxon>Alphaproteobacteria</taxon>
        <taxon>Sphingomonadales</taxon>
        <taxon>Sphingomonadaceae</taxon>
        <taxon>Novosphingobium</taxon>
    </lineage>
</organism>
<keyword evidence="4" id="KW-1185">Reference proteome</keyword>
<dbReference type="InterPro" id="IPR009003">
    <property type="entry name" value="Peptidase_S1_PA"/>
</dbReference>
<dbReference type="SUPFAM" id="SSF50494">
    <property type="entry name" value="Trypsin-like serine proteases"/>
    <property type="match status" value="1"/>
</dbReference>